<evidence type="ECO:0000256" key="6">
    <source>
        <dbReference type="SAM" id="MobiDB-lite"/>
    </source>
</evidence>
<evidence type="ECO:0000313" key="8">
    <source>
        <dbReference type="EMBL" id="ESO11658.1"/>
    </source>
</evidence>
<keyword evidence="2" id="KW-0406">Ion transport</keyword>
<dbReference type="PANTHER" id="PTHR46399">
    <property type="entry name" value="B30.2/SPRY DOMAIN-CONTAINING PROTEIN"/>
    <property type="match status" value="1"/>
</dbReference>
<dbReference type="SUPFAM" id="SSF100909">
    <property type="entry name" value="IP3 receptor type 1 binding core, domain 2"/>
    <property type="match status" value="1"/>
</dbReference>
<dbReference type="CTD" id="20214661"/>
<keyword evidence="5" id="KW-0703">Sarcoplasmic reticulum</keyword>
<feature type="region of interest" description="Disordered" evidence="6">
    <location>
        <begin position="603"/>
        <end position="634"/>
    </location>
</feature>
<keyword evidence="3" id="KW-0407">Ion channel</keyword>
<keyword evidence="10" id="KW-1185">Reference proteome</keyword>
<accession>T1G0R3</accession>
<reference evidence="8 10" key="2">
    <citation type="journal article" date="2013" name="Nature">
        <title>Insights into bilaterian evolution from three spiralian genomes.</title>
        <authorList>
            <person name="Simakov O."/>
            <person name="Marletaz F."/>
            <person name="Cho S.J."/>
            <person name="Edsinger-Gonzales E."/>
            <person name="Havlak P."/>
            <person name="Hellsten U."/>
            <person name="Kuo D.H."/>
            <person name="Larsson T."/>
            <person name="Lv J."/>
            <person name="Arendt D."/>
            <person name="Savage R."/>
            <person name="Osoegawa K."/>
            <person name="de Jong P."/>
            <person name="Grimwood J."/>
            <person name="Chapman J.A."/>
            <person name="Shapiro H."/>
            <person name="Aerts A."/>
            <person name="Otillar R.P."/>
            <person name="Terry A.Y."/>
            <person name="Boore J.L."/>
            <person name="Grigoriev I.V."/>
            <person name="Lindberg D.R."/>
            <person name="Seaver E.C."/>
            <person name="Weisblat D.A."/>
            <person name="Putnam N.H."/>
            <person name="Rokhsar D.S."/>
        </authorList>
    </citation>
    <scope>NUCLEOTIDE SEQUENCE</scope>
</reference>
<dbReference type="Proteomes" id="UP000015101">
    <property type="component" value="Unassembled WGS sequence"/>
</dbReference>
<keyword evidence="3" id="KW-0107">Calcium channel</keyword>
<dbReference type="Gene3D" id="2.60.120.920">
    <property type="match status" value="2"/>
</dbReference>
<feature type="compositionally biased region" description="Low complexity" evidence="6">
    <location>
        <begin position="211"/>
        <end position="227"/>
    </location>
</feature>
<reference evidence="9" key="3">
    <citation type="submission" date="2015-06" db="UniProtKB">
        <authorList>
            <consortium name="EnsemblMetazoa"/>
        </authorList>
    </citation>
    <scope>IDENTIFICATION</scope>
</reference>
<evidence type="ECO:0000256" key="4">
    <source>
        <dbReference type="ARBA" id="ARBA00022837"/>
    </source>
</evidence>
<dbReference type="InterPro" id="IPR013320">
    <property type="entry name" value="ConA-like_dom_sf"/>
</dbReference>
<dbReference type="SMART" id="SM00449">
    <property type="entry name" value="SPRY"/>
    <property type="match status" value="2"/>
</dbReference>
<comment type="subcellular location">
    <subcellularLocation>
        <location evidence="1">Sarcoplasmic reticulum membrane</location>
        <topology evidence="1">Multi-pass membrane protein</topology>
    </subcellularLocation>
</comment>
<dbReference type="EMBL" id="AMQM01002508">
    <property type="status" value="NOT_ANNOTATED_CDS"/>
    <property type="molecule type" value="Genomic_DNA"/>
</dbReference>
<dbReference type="InterPro" id="IPR048581">
    <property type="entry name" value="RYDR_Jsol"/>
</dbReference>
<dbReference type="GO" id="GO:0033017">
    <property type="term" value="C:sarcoplasmic reticulum membrane"/>
    <property type="evidence" value="ECO:0007669"/>
    <property type="project" value="UniProtKB-SubCell"/>
</dbReference>
<dbReference type="GO" id="GO:0005262">
    <property type="term" value="F:calcium channel activity"/>
    <property type="evidence" value="ECO:0007669"/>
    <property type="project" value="UniProtKB-KW"/>
</dbReference>
<dbReference type="InterPro" id="IPR035910">
    <property type="entry name" value="RyR/IP3R_RIH_dom_sf"/>
</dbReference>
<keyword evidence="2" id="KW-0109">Calcium transport</keyword>
<organism evidence="9 10">
    <name type="scientific">Helobdella robusta</name>
    <name type="common">Californian leech</name>
    <dbReference type="NCBI Taxonomy" id="6412"/>
    <lineage>
        <taxon>Eukaryota</taxon>
        <taxon>Metazoa</taxon>
        <taxon>Spiralia</taxon>
        <taxon>Lophotrochozoa</taxon>
        <taxon>Annelida</taxon>
        <taxon>Clitellata</taxon>
        <taxon>Hirudinea</taxon>
        <taxon>Rhynchobdellida</taxon>
        <taxon>Glossiphoniidae</taxon>
        <taxon>Helobdella</taxon>
    </lineage>
</organism>
<dbReference type="HOGENOM" id="CLU_002547_0_0_1"/>
<name>T1G0R3_HELRO</name>
<dbReference type="InterPro" id="IPR003877">
    <property type="entry name" value="SPRY_dom"/>
</dbReference>
<dbReference type="eggNOG" id="KOG2243">
    <property type="taxonomic scope" value="Eukaryota"/>
</dbReference>
<dbReference type="OrthoDB" id="300855at2759"/>
<feature type="region of interest" description="Disordered" evidence="6">
    <location>
        <begin position="194"/>
        <end position="253"/>
    </location>
</feature>
<dbReference type="OMA" id="SHRIYET"/>
<dbReference type="SUPFAM" id="SSF49899">
    <property type="entry name" value="Concanavalin A-like lectins/glucanases"/>
    <property type="match status" value="2"/>
</dbReference>
<dbReference type="EnsemblMetazoa" id="HelroT71772">
    <property type="protein sequence ID" value="HelroP71772"/>
    <property type="gene ID" value="HelroG71772"/>
</dbReference>
<dbReference type="Pfam" id="PF01365">
    <property type="entry name" value="RYDR_ITPR"/>
    <property type="match status" value="1"/>
</dbReference>
<dbReference type="Pfam" id="PF00622">
    <property type="entry name" value="SPRY"/>
    <property type="match status" value="2"/>
</dbReference>
<dbReference type="PROSITE" id="PS50188">
    <property type="entry name" value="B302_SPRY"/>
    <property type="match status" value="2"/>
</dbReference>
<keyword evidence="2" id="KW-0813">Transport</keyword>
<dbReference type="Gene3D" id="1.10.490.160">
    <property type="match status" value="1"/>
</dbReference>
<evidence type="ECO:0000259" key="7">
    <source>
        <dbReference type="PROSITE" id="PS50188"/>
    </source>
</evidence>
<evidence type="ECO:0000313" key="9">
    <source>
        <dbReference type="EnsemblMetazoa" id="HelroP71772"/>
    </source>
</evidence>
<dbReference type="RefSeq" id="XP_009010146.1">
    <property type="nucleotide sequence ID" value="XM_009011898.1"/>
</dbReference>
<evidence type="ECO:0000256" key="2">
    <source>
        <dbReference type="ARBA" id="ARBA00022568"/>
    </source>
</evidence>
<dbReference type="InParanoid" id="T1G0R3"/>
<gene>
    <name evidence="9" type="primary">20214661</name>
    <name evidence="8" type="ORF">HELRODRAFT_71772</name>
</gene>
<dbReference type="InterPro" id="IPR000699">
    <property type="entry name" value="RIH_dom"/>
</dbReference>
<evidence type="ECO:0000256" key="1">
    <source>
        <dbReference type="ARBA" id="ARBA00004326"/>
    </source>
</evidence>
<dbReference type="InterPro" id="IPR003032">
    <property type="entry name" value="Ryanodine_rcpt"/>
</dbReference>
<dbReference type="Pfam" id="PF02026">
    <property type="entry name" value="RyR"/>
    <property type="match status" value="2"/>
</dbReference>
<keyword evidence="4" id="KW-0106">Calcium</keyword>
<reference evidence="10" key="1">
    <citation type="submission" date="2012-12" db="EMBL/GenBank/DDBJ databases">
        <authorList>
            <person name="Hellsten U."/>
            <person name="Grimwood J."/>
            <person name="Chapman J.A."/>
            <person name="Shapiro H."/>
            <person name="Aerts A."/>
            <person name="Otillar R.P."/>
            <person name="Terry A.Y."/>
            <person name="Boore J.L."/>
            <person name="Simakov O."/>
            <person name="Marletaz F."/>
            <person name="Cho S.-J."/>
            <person name="Edsinger-Gonzales E."/>
            <person name="Havlak P."/>
            <person name="Kuo D.-H."/>
            <person name="Larsson T."/>
            <person name="Lv J."/>
            <person name="Arendt D."/>
            <person name="Savage R."/>
            <person name="Osoegawa K."/>
            <person name="de Jong P."/>
            <person name="Lindberg D.R."/>
            <person name="Seaver E.C."/>
            <person name="Weisblat D.A."/>
            <person name="Putnam N.H."/>
            <person name="Grigoriev I.V."/>
            <person name="Rokhsar D.S."/>
        </authorList>
    </citation>
    <scope>NUCLEOTIDE SEQUENCE</scope>
</reference>
<proteinExistence type="predicted"/>
<evidence type="ECO:0000256" key="5">
    <source>
        <dbReference type="ARBA" id="ARBA00022951"/>
    </source>
</evidence>
<dbReference type="EMBL" id="AMQM01002509">
    <property type="status" value="NOT_ANNOTATED_CDS"/>
    <property type="molecule type" value="Genomic_DNA"/>
</dbReference>
<feature type="domain" description="B30.2/SPRY" evidence="7">
    <location>
        <begin position="193"/>
        <end position="409"/>
    </location>
</feature>
<dbReference type="InterPro" id="IPR035762">
    <property type="entry name" value="SPRY3_RyR"/>
</dbReference>
<dbReference type="KEGG" id="hro:HELRODRAFT_71772"/>
<dbReference type="STRING" id="6412.T1G0R3"/>
<evidence type="ECO:0000313" key="10">
    <source>
        <dbReference type="Proteomes" id="UP000015101"/>
    </source>
</evidence>
<dbReference type="PANTHER" id="PTHR46399:SF8">
    <property type="entry name" value="B30.2_SPRY DOMAIN-CONTAINING PROTEIN"/>
    <property type="match status" value="1"/>
</dbReference>
<feature type="domain" description="B30.2/SPRY" evidence="7">
    <location>
        <begin position="1"/>
        <end position="81"/>
    </location>
</feature>
<protein>
    <recommendedName>
        <fullName evidence="7">B30.2/SPRY domain-containing protein</fullName>
    </recommendedName>
</protein>
<dbReference type="CDD" id="cd12879">
    <property type="entry name" value="SPRY3_RyR"/>
    <property type="match status" value="1"/>
</dbReference>
<dbReference type="InterPro" id="IPR015925">
    <property type="entry name" value="Ryanodine_IP3_receptor"/>
</dbReference>
<feature type="compositionally biased region" description="Low complexity" evidence="6">
    <location>
        <begin position="622"/>
        <end position="634"/>
    </location>
</feature>
<dbReference type="EMBL" id="KB095812">
    <property type="protein sequence ID" value="ESO11658.1"/>
    <property type="molecule type" value="Genomic_DNA"/>
</dbReference>
<dbReference type="InterPro" id="IPR043136">
    <property type="entry name" value="B30.2/SPRY_sf"/>
</dbReference>
<dbReference type="Pfam" id="PF21119">
    <property type="entry name" value="RYDR_Jsol"/>
    <property type="match status" value="1"/>
</dbReference>
<dbReference type="GeneID" id="20214661"/>
<sequence length="1734" mass="194996">GRKWHMGSELYGKIWQKGDIIGCMLDITDRTISFSLNGELMMDRMGQEIAFKGIDVSEPYVPAISLGANQHARVNFGQDVFSLKYFTCCGLQEGYEPFCVNMTRPMPLWYDKEQAMFENVLKDHPRLEVVRVPGGCCYLQQPQQQRNHNYYNSQNNSHNKIFLPPTNTGDYLPDKRLFNKMGLKFGGAADGMGRGGFHGAKRGNVGPYPPSSTSSSHPNARGPSVSQGVGGGVRMRKKRDSQGSFGSDAMESESDYRDLEAHMDVIDEYYYGVRVFPGQDPSQVYVGWVSPHFYTHSRTFDMKSMRNVVVTTIDVENQINTSVIRKNCYMVSAGDLHNSHQEDSGKKAGPGLLIGCHIDVSSGLLSFTVNGQEAANKFQVEPNAMLFPAVFFEPTNKEVLQVELGRTKLALPLSSILFRGGKHVVPQCPPRLDFQWLKTYQWSRCPLSSNKVHVLKLSDVRGWSMLIEDADQMMALHIPEEDRCLDILELKEHPDLLNFHMHTLDLYHAVCSHGNHRAAHELTQHVNERQLMFCIKSKYMPGELRMGFHNLLISLHLDSYAKTKLMTQKEFIVPLAFAHKALQLFNKTSPTSTAATSAATASLSATQSPQASNQPSGGLTMALPATTPSSTPAATSSPYFPLNLLKQCMMELLTEAVQKGAGHIRDPIGGSNENHFVPLIKVVDNLLVIGLLDDNDINQLLYLIDPQNFYMKQSQGCFGLEIIDIIAKKYGLIQIKLSEPVKLELCTLLHHLCDLQLRHRIEALISFSEHFVGGCQMEQKQRYIDIKQTDMPMAVAAKRTREFRCPPQEQMRTLLSCKEESDDCQSPMGDDLKERLFEFHQELLRHCNHNPPEDEEAESKKATQVQAEVETNKSILEKVYNYITNKAPPAPPPPPNNIQQLITSTVISWAKTNIVDQELIRAMFSLLHRQYDGVSEMIRSLEKTYVISEKSREDINNLNKSLGLVRSLLMVQVAPEEEEQLKSCIWNLADNKVFFQHPDLMRSLGIHETVMQLMINTLNKAQQQSAASESDMVVACCRFLCYFCRTGRVNQRAMFEHLAYLLDNSCMLLSRPSLRGSCPLDVAYSSLMDNNELSLALRESDLDKVAVYLSRCGQQSNQKLVANGYPDLGWDPVEGERFLDFLRFCVWVNGESVEENANLVVRLLIRRPECLGPALRGEGGGLLKAMHNSIIMSLQIAAAKNPNAIQFIRAYDFSTLPPEDDEDYIDIGAACLQFYSSLIDLLGRCAPEAEAIKAGRSDSLRARAILRSLVSLDDLEGALEIRFILPVGNIQPVGKNQPPPPPPLPSGLSPPHKTAVVLFLERVYGIQDQRTFFRLLENGFLPDLRAATTLEDAQEGDGDMALALNRYLCNAVLPLLTNNSHFFHDADHVCHLLDQTLHTVYKLSKCKSLTKNQRDTVSDFLVALTGQMRPPMMTSLLRKLVVDVPALTENTITPLRVLVNHYERCGGYYGSGGWGSHGSATEEEKRLTMMLFSGIFDSLAKRGYDPELFSKALPCLSAIGCALSPDYSLDNQDDGFYKQCMAEAEWSYVPQPADISKYVIHIFNIFLIFPQKIDSGWTFGTNYDEELKQHPNLKSFQLLNNTDKSRYLSPIESSLKAMVAWGWTVELDPSRSASKAQIKKKQSKLSLGDYTPRPADLRSITLTRGMLEMAERLADNAHDVWAVKKKVELDKLGGAINPQFIPYSMLTDKEKKENRERAQELMRYMQMCGYRIIR</sequence>
<evidence type="ECO:0000256" key="3">
    <source>
        <dbReference type="ARBA" id="ARBA00022673"/>
    </source>
</evidence>
<dbReference type="InterPro" id="IPR001870">
    <property type="entry name" value="B30.2/SPRY"/>
</dbReference>
<feature type="compositionally biased region" description="Low complexity" evidence="6">
    <location>
        <begin position="603"/>
        <end position="612"/>
    </location>
</feature>